<evidence type="ECO:0000313" key="2">
    <source>
        <dbReference type="Proteomes" id="UP000678499"/>
    </source>
</evidence>
<sequence length="102" mass="10786">MRRKALLETISQAVRTAANVGANQGVRSLRCFAASNDYGTVAIVTASGEGGGGGTAMMECSLPSPPLTPQKLQQEAALDGNRNELPTQEELQILAKMREANR</sequence>
<keyword evidence="2" id="KW-1185">Reference proteome</keyword>
<gene>
    <name evidence="1" type="ORF">NMOB1V02_LOCUS3503</name>
</gene>
<dbReference type="EMBL" id="OA882503">
    <property type="protein sequence ID" value="CAD7275714.1"/>
    <property type="molecule type" value="Genomic_DNA"/>
</dbReference>
<dbReference type="EMBL" id="CAJPEX010000466">
    <property type="protein sequence ID" value="CAG0915866.1"/>
    <property type="molecule type" value="Genomic_DNA"/>
</dbReference>
<proteinExistence type="predicted"/>
<name>A0A7R9BKJ3_9CRUS</name>
<dbReference type="Proteomes" id="UP000678499">
    <property type="component" value="Unassembled WGS sequence"/>
</dbReference>
<reference evidence="1" key="1">
    <citation type="submission" date="2020-11" db="EMBL/GenBank/DDBJ databases">
        <authorList>
            <person name="Tran Van P."/>
        </authorList>
    </citation>
    <scope>NUCLEOTIDE SEQUENCE</scope>
</reference>
<dbReference type="AlphaFoldDB" id="A0A7R9BKJ3"/>
<organism evidence="1">
    <name type="scientific">Notodromas monacha</name>
    <dbReference type="NCBI Taxonomy" id="399045"/>
    <lineage>
        <taxon>Eukaryota</taxon>
        <taxon>Metazoa</taxon>
        <taxon>Ecdysozoa</taxon>
        <taxon>Arthropoda</taxon>
        <taxon>Crustacea</taxon>
        <taxon>Oligostraca</taxon>
        <taxon>Ostracoda</taxon>
        <taxon>Podocopa</taxon>
        <taxon>Podocopida</taxon>
        <taxon>Cypridocopina</taxon>
        <taxon>Cypridoidea</taxon>
        <taxon>Cyprididae</taxon>
        <taxon>Notodromas</taxon>
    </lineage>
</organism>
<protein>
    <submittedName>
        <fullName evidence="1">Uncharacterized protein</fullName>
    </submittedName>
</protein>
<accession>A0A7R9BKJ3</accession>
<evidence type="ECO:0000313" key="1">
    <source>
        <dbReference type="EMBL" id="CAD7275714.1"/>
    </source>
</evidence>